<reference evidence="2 3" key="1">
    <citation type="journal article" date="2005" name="Genome Res.">
        <title>Complete genome sequence of the hyperthermophilic archaeon Thermococcus kodakaraensis KOD1 and comparison with Pyrococcus genomes.</title>
        <authorList>
            <person name="Fukui T."/>
            <person name="Atomi H."/>
            <person name="Kanai T."/>
            <person name="Matsumi R."/>
            <person name="Fujiwara S."/>
            <person name="Imanaka T."/>
        </authorList>
    </citation>
    <scope>NUCLEOTIDE SEQUENCE [LARGE SCALE GENOMIC DNA]</scope>
    <source>
        <strain evidence="3">ATCC BAA-918 / JCM 12380 / KOD1</strain>
    </source>
</reference>
<dbReference type="STRING" id="69014.TK1340"/>
<protein>
    <submittedName>
        <fullName evidence="2">Hypothetical membrane protein, conserved</fullName>
    </submittedName>
</protein>
<dbReference type="Pfam" id="PF09946">
    <property type="entry name" value="DUF2178"/>
    <property type="match status" value="1"/>
</dbReference>
<dbReference type="EnsemblBacteria" id="BAD85529">
    <property type="protein sequence ID" value="BAD85529"/>
    <property type="gene ID" value="TK1340"/>
</dbReference>
<dbReference type="InParanoid" id="Q5JGU8"/>
<proteinExistence type="predicted"/>
<name>Q5JGU8_THEKO</name>
<keyword evidence="1" id="KW-0812">Transmembrane</keyword>
<dbReference type="KEGG" id="tko:TK1340"/>
<dbReference type="AlphaFoldDB" id="Q5JGU8"/>
<keyword evidence="1" id="KW-1133">Transmembrane helix</keyword>
<dbReference type="InterPro" id="IPR019235">
    <property type="entry name" value="DUF2178_TM"/>
</dbReference>
<dbReference type="Proteomes" id="UP000000536">
    <property type="component" value="Chromosome"/>
</dbReference>
<evidence type="ECO:0000256" key="1">
    <source>
        <dbReference type="SAM" id="Phobius"/>
    </source>
</evidence>
<dbReference type="EMBL" id="AP006878">
    <property type="protein sequence ID" value="BAD85529.1"/>
    <property type="molecule type" value="Genomic_DNA"/>
</dbReference>
<accession>Q5JGU8</accession>
<keyword evidence="1" id="KW-0472">Membrane</keyword>
<gene>
    <name evidence="2" type="ordered locus">TK1340</name>
</gene>
<feature type="transmembrane region" description="Helical" evidence="1">
    <location>
        <begin position="7"/>
        <end position="23"/>
    </location>
</feature>
<dbReference type="HOGENOM" id="CLU_2056175_0_0_2"/>
<organism evidence="2 3">
    <name type="scientific">Thermococcus kodakarensis (strain ATCC BAA-918 / JCM 12380 / KOD1)</name>
    <name type="common">Pyrococcus kodakaraensis (strain KOD1)</name>
    <dbReference type="NCBI Taxonomy" id="69014"/>
    <lineage>
        <taxon>Archaea</taxon>
        <taxon>Methanobacteriati</taxon>
        <taxon>Methanobacteriota</taxon>
        <taxon>Thermococci</taxon>
        <taxon>Thermococcales</taxon>
        <taxon>Thermococcaceae</taxon>
        <taxon>Thermococcus</taxon>
    </lineage>
</organism>
<feature type="transmembrane region" description="Helical" evidence="1">
    <location>
        <begin position="29"/>
        <end position="49"/>
    </location>
</feature>
<dbReference type="GeneID" id="78447860"/>
<evidence type="ECO:0000313" key="3">
    <source>
        <dbReference type="Proteomes" id="UP000000536"/>
    </source>
</evidence>
<sequence length="119" mass="12909">MLKYEELLVVLVTGIVIGLAYSVKSGKGLLAVGIFLLGILLTYALNWYYNSRVERIEDERTEMINARSTRNAYALMSPSSLPNTSGSTATGTLEQQLCSSSPWSWVHSCSLSPSTGTNG</sequence>
<dbReference type="eggNOG" id="arCOG04440">
    <property type="taxonomic scope" value="Archaea"/>
</dbReference>
<evidence type="ECO:0000313" key="2">
    <source>
        <dbReference type="EMBL" id="BAD85529.1"/>
    </source>
</evidence>
<keyword evidence="3" id="KW-1185">Reference proteome</keyword>
<dbReference type="RefSeq" id="WP_011250291.1">
    <property type="nucleotide sequence ID" value="NC_006624.1"/>
</dbReference>